<evidence type="ECO:0000313" key="2">
    <source>
        <dbReference type="Proteomes" id="UP000191901"/>
    </source>
</evidence>
<name>A0A1Z3HTL2_9CYAN</name>
<reference evidence="1 2" key="1">
    <citation type="journal article" date="2016" name="Biochim. Biophys. Acta">
        <title>Characterization of red-shifted phycobilisomes isolated from the chlorophyll f-containing cyanobacterium Halomicronema hongdechloris.</title>
        <authorList>
            <person name="Li Y."/>
            <person name="Lin Y."/>
            <person name="Garvey C.J."/>
            <person name="Birch D."/>
            <person name="Corkery R.W."/>
            <person name="Loughlin P.C."/>
            <person name="Scheer H."/>
            <person name="Willows R.D."/>
            <person name="Chen M."/>
        </authorList>
    </citation>
    <scope>NUCLEOTIDE SEQUENCE [LARGE SCALE GENOMIC DNA]</scope>
    <source>
        <strain evidence="1 2">C2206</strain>
    </source>
</reference>
<proteinExistence type="predicted"/>
<organism evidence="1 2">
    <name type="scientific">Halomicronema hongdechloris C2206</name>
    <dbReference type="NCBI Taxonomy" id="1641165"/>
    <lineage>
        <taxon>Bacteria</taxon>
        <taxon>Bacillati</taxon>
        <taxon>Cyanobacteriota</taxon>
        <taxon>Cyanophyceae</taxon>
        <taxon>Nodosilineales</taxon>
        <taxon>Nodosilineaceae</taxon>
        <taxon>Halomicronema</taxon>
    </lineage>
</organism>
<dbReference type="RefSeq" id="WP_137455201.1">
    <property type="nucleotide sequence ID" value="NZ_CP021983.2"/>
</dbReference>
<dbReference type="AlphaFoldDB" id="A0A1Z3HTL2"/>
<dbReference type="OrthoDB" id="464383at2"/>
<accession>A0A1Z3HTL2</accession>
<dbReference type="EMBL" id="CP021983">
    <property type="protein sequence ID" value="ASC73602.1"/>
    <property type="molecule type" value="Genomic_DNA"/>
</dbReference>
<evidence type="ECO:0000313" key="1">
    <source>
        <dbReference type="EMBL" id="ASC73602.1"/>
    </source>
</evidence>
<dbReference type="Proteomes" id="UP000191901">
    <property type="component" value="Chromosome"/>
</dbReference>
<dbReference type="KEGG" id="hhg:XM38_045730"/>
<sequence length="97" mass="10780">MAGASLYLGGPHRLLGGVDLLVILPFDGYAFRKASEILAATDPDFAVDLLARTPEQIQERLTLGDALGDDFIRDVMETGRALYEATHMGQRREYRRN</sequence>
<protein>
    <submittedName>
        <fullName evidence="1">Uncharacterized protein</fullName>
    </submittedName>
</protein>
<gene>
    <name evidence="1" type="ORF">XM38_045730</name>
</gene>
<keyword evidence="2" id="KW-1185">Reference proteome</keyword>